<dbReference type="Proteomes" id="UP000054563">
    <property type="component" value="Unassembled WGS sequence"/>
</dbReference>
<dbReference type="GO" id="GO:0003743">
    <property type="term" value="F:translation initiation factor activity"/>
    <property type="evidence" value="ECO:0007669"/>
    <property type="project" value="UniProtKB-KW"/>
</dbReference>
<reference evidence="2" key="1">
    <citation type="journal article" date="2010" name="Genome Res.">
        <title>Population genomic sequencing of Coccidioides fungi reveals recent hybridization and transposon control.</title>
        <authorList>
            <person name="Neafsey D.E."/>
            <person name="Barker B.M."/>
            <person name="Sharpton T.J."/>
            <person name="Stajich J.E."/>
            <person name="Park D.J."/>
            <person name="Whiston E."/>
            <person name="Hung C.-Y."/>
            <person name="McMahan C."/>
            <person name="White J."/>
            <person name="Sykes S."/>
            <person name="Heiman D."/>
            <person name="Young S."/>
            <person name="Zeng Q."/>
            <person name="Abouelleil A."/>
            <person name="Aftuck L."/>
            <person name="Bessette D."/>
            <person name="Brown A."/>
            <person name="FitzGerald M."/>
            <person name="Lui A."/>
            <person name="Macdonald J.P."/>
            <person name="Priest M."/>
            <person name="Orbach M.J."/>
            <person name="Galgiani J.N."/>
            <person name="Kirkland T.N."/>
            <person name="Cole G.T."/>
            <person name="Birren B.W."/>
            <person name="Henn M.R."/>
            <person name="Taylor J.W."/>
            <person name="Rounsley S.D."/>
        </authorList>
    </citation>
    <scope>NUCLEOTIDE SEQUENCE [LARGE SCALE GENOMIC DNA]</scope>
    <source>
        <strain evidence="2">H538.4</strain>
    </source>
</reference>
<keyword evidence="1" id="KW-0648">Protein biosynthesis</keyword>
<keyword evidence="1" id="KW-0396">Initiation factor</keyword>
<dbReference type="VEuPathDB" id="FungiDB:CIHG_08770"/>
<protein>
    <submittedName>
        <fullName evidence="1">Eukaryotic translation initiation factor 3</fullName>
    </submittedName>
</protein>
<organism evidence="1 2">
    <name type="scientific">Coccidioides immitis H538.4</name>
    <dbReference type="NCBI Taxonomy" id="396776"/>
    <lineage>
        <taxon>Eukaryota</taxon>
        <taxon>Fungi</taxon>
        <taxon>Dikarya</taxon>
        <taxon>Ascomycota</taxon>
        <taxon>Pezizomycotina</taxon>
        <taxon>Eurotiomycetes</taxon>
        <taxon>Eurotiomycetidae</taxon>
        <taxon>Onygenales</taxon>
        <taxon>Onygenaceae</taxon>
        <taxon>Coccidioides</taxon>
    </lineage>
</organism>
<name>A0A0J8S414_COCIT</name>
<proteinExistence type="predicted"/>
<evidence type="ECO:0000313" key="2">
    <source>
        <dbReference type="Proteomes" id="UP000054563"/>
    </source>
</evidence>
<dbReference type="EMBL" id="DS017030">
    <property type="protein sequence ID" value="KMU91099.1"/>
    <property type="molecule type" value="Genomic_DNA"/>
</dbReference>
<dbReference type="eggNOG" id="KOG2314">
    <property type="taxonomic scope" value="Eukaryota"/>
</dbReference>
<gene>
    <name evidence="1" type="ORF">CIHG_08770</name>
</gene>
<sequence length="85" mass="9611">MAPSFDTLSEQDLHEEEVEIDFSAQYEVRLEEGLDAFVVIDGLPVVPEESKPKLIKFLLKKLNTVGRTREDAIFMPLNEKGMSEG</sequence>
<evidence type="ECO:0000313" key="1">
    <source>
        <dbReference type="EMBL" id="KMU91099.1"/>
    </source>
</evidence>
<dbReference type="STRING" id="396776.A0A0J8S414"/>
<accession>A0A0J8S414</accession>
<dbReference type="AlphaFoldDB" id="A0A0J8S414"/>